<dbReference type="EMBL" id="FZOR01000052">
    <property type="protein sequence ID" value="SNT59395.1"/>
    <property type="molecule type" value="Genomic_DNA"/>
</dbReference>
<keyword evidence="4" id="KW-0762">Sugar transport</keyword>
<evidence type="ECO:0000256" key="3">
    <source>
        <dbReference type="ARBA" id="ARBA00022475"/>
    </source>
</evidence>
<keyword evidence="6" id="KW-0547">Nucleotide-binding</keyword>
<evidence type="ECO:0000256" key="10">
    <source>
        <dbReference type="SAM" id="MobiDB-lite"/>
    </source>
</evidence>
<dbReference type="Gene3D" id="3.40.50.300">
    <property type="entry name" value="P-loop containing nucleotide triphosphate hydrolases"/>
    <property type="match status" value="2"/>
</dbReference>
<feature type="region of interest" description="Disordered" evidence="10">
    <location>
        <begin position="505"/>
        <end position="540"/>
    </location>
</feature>
<dbReference type="PANTHER" id="PTHR43790:SF1">
    <property type="entry name" value="XYLOSE IMPORT ATP-BINDING PROTEIN XYLG"/>
    <property type="match status" value="1"/>
</dbReference>
<dbReference type="InterPro" id="IPR050107">
    <property type="entry name" value="ABC_carbohydrate_import_ATPase"/>
</dbReference>
<dbReference type="GO" id="GO:0016887">
    <property type="term" value="F:ATP hydrolysis activity"/>
    <property type="evidence" value="ECO:0007669"/>
    <property type="project" value="InterPro"/>
</dbReference>
<feature type="domain" description="ABC transporter" evidence="11">
    <location>
        <begin position="6"/>
        <end position="244"/>
    </location>
</feature>
<dbReference type="CDD" id="cd03216">
    <property type="entry name" value="ABC_Carb_Monos_I"/>
    <property type="match status" value="1"/>
</dbReference>
<gene>
    <name evidence="12" type="ORF">SAMN05443665_105236</name>
</gene>
<proteinExistence type="predicted"/>
<evidence type="ECO:0000256" key="6">
    <source>
        <dbReference type="ARBA" id="ARBA00022741"/>
    </source>
</evidence>
<evidence type="ECO:0000256" key="1">
    <source>
        <dbReference type="ARBA" id="ARBA00004202"/>
    </source>
</evidence>
<comment type="subcellular location">
    <subcellularLocation>
        <location evidence="1">Cell membrane</location>
        <topology evidence="1">Peripheral membrane protein</topology>
    </subcellularLocation>
</comment>
<dbReference type="NCBIfam" id="NF040905">
    <property type="entry name" value="GguA"/>
    <property type="match status" value="1"/>
</dbReference>
<dbReference type="GO" id="GO:0005886">
    <property type="term" value="C:plasma membrane"/>
    <property type="evidence" value="ECO:0007669"/>
    <property type="project" value="UniProtKB-SubCell"/>
</dbReference>
<dbReference type="RefSeq" id="WP_089330467.1">
    <property type="nucleotide sequence ID" value="NZ_FZOR01000052.1"/>
</dbReference>
<accession>A0A239NX43</accession>
<keyword evidence="3" id="KW-1003">Cell membrane</keyword>
<dbReference type="InterPro" id="IPR027417">
    <property type="entry name" value="P-loop_NTPase"/>
</dbReference>
<dbReference type="InterPro" id="IPR003593">
    <property type="entry name" value="AAA+_ATPase"/>
</dbReference>
<evidence type="ECO:0000313" key="12">
    <source>
        <dbReference type="EMBL" id="SNT59395.1"/>
    </source>
</evidence>
<keyword evidence="9" id="KW-0472">Membrane</keyword>
<evidence type="ECO:0000256" key="9">
    <source>
        <dbReference type="ARBA" id="ARBA00023136"/>
    </source>
</evidence>
<dbReference type="CDD" id="cd03215">
    <property type="entry name" value="ABC_Carb_Monos_II"/>
    <property type="match status" value="1"/>
</dbReference>
<protein>
    <submittedName>
        <fullName evidence="12">Monosaccharide ABC transporter ATP-binding protein, CUT2 family</fullName>
    </submittedName>
</protein>
<organism evidence="12 13">
    <name type="scientific">Actinomadura meyerae</name>
    <dbReference type="NCBI Taxonomy" id="240840"/>
    <lineage>
        <taxon>Bacteria</taxon>
        <taxon>Bacillati</taxon>
        <taxon>Actinomycetota</taxon>
        <taxon>Actinomycetes</taxon>
        <taxon>Streptosporangiales</taxon>
        <taxon>Thermomonosporaceae</taxon>
        <taxon>Actinomadura</taxon>
    </lineage>
</organism>
<dbReference type="InterPro" id="IPR017871">
    <property type="entry name" value="ABC_transporter-like_CS"/>
</dbReference>
<dbReference type="GO" id="GO:0005524">
    <property type="term" value="F:ATP binding"/>
    <property type="evidence" value="ECO:0007669"/>
    <property type="project" value="UniProtKB-KW"/>
</dbReference>
<feature type="domain" description="ABC transporter" evidence="11">
    <location>
        <begin position="262"/>
        <end position="508"/>
    </location>
</feature>
<dbReference type="OrthoDB" id="8039522at2"/>
<dbReference type="SUPFAM" id="SSF52540">
    <property type="entry name" value="P-loop containing nucleoside triphosphate hydrolases"/>
    <property type="match status" value="2"/>
</dbReference>
<keyword evidence="7 12" id="KW-0067">ATP-binding</keyword>
<dbReference type="SMART" id="SM00382">
    <property type="entry name" value="AAA"/>
    <property type="match status" value="2"/>
</dbReference>
<dbReference type="InterPro" id="IPR003439">
    <property type="entry name" value="ABC_transporter-like_ATP-bd"/>
</dbReference>
<evidence type="ECO:0000256" key="7">
    <source>
        <dbReference type="ARBA" id="ARBA00022840"/>
    </source>
</evidence>
<reference evidence="12" key="1">
    <citation type="submission" date="2017-06" db="EMBL/GenBank/DDBJ databases">
        <authorList>
            <person name="Kim H.J."/>
            <person name="Triplett B.A."/>
        </authorList>
    </citation>
    <scope>NUCLEOTIDE SEQUENCE [LARGE SCALE GENOMIC DNA]</scope>
    <source>
        <strain evidence="12">DSM 44715</strain>
    </source>
</reference>
<feature type="compositionally biased region" description="Low complexity" evidence="10">
    <location>
        <begin position="505"/>
        <end position="517"/>
    </location>
</feature>
<dbReference type="Proteomes" id="UP000198318">
    <property type="component" value="Unassembled WGS sequence"/>
</dbReference>
<dbReference type="PROSITE" id="PS00211">
    <property type="entry name" value="ABC_TRANSPORTER_1"/>
    <property type="match status" value="1"/>
</dbReference>
<dbReference type="AlphaFoldDB" id="A0A239NX43"/>
<sequence length="540" mass="59543">MTDAILRMRGITKTFPAVTALQDVNLEVRRGEIHAICGENGAGKSTLMKVLSGVHPHGDYTGEIEFEGEPCRFSGIRDSEQRGIVIIHQELALSPYLSVAENIYLGNERRGRFGLIDWNRTNADAARLLERVGLRENPVTPAMELGVGKQQLVEIAKALSKRVKLLILDEPTAALNDADSAHLLDLLRGLRDEGITCVIISHKLNEIRAIADSTTILRDGRTIETLDMRSGVSEDRIIAGMVGRDLEHRFPERVPAIGDEVLRIEDWTVHSPTQHGRVVVDRASLTLRRGEIVGLAGLMGAGRTELAMSVFGRSYGTGISGRVYKDGEEISVRTVTDAIRHGIAYATEDRKTYGLNLIEDVRRNVSAAGLRGLARAGWVDAGREYATAERFRTELNIRTPSVLTPAGQLSGGNQQKVVLSKWIFTDADVLILDEPTRGIDVGAKYEIYSIINRLADQGRAVLVISSELPELIGICDRLYAMAEGRITGEVTRAEATPERLMQFMTRQTQQTAPARQTEQTERIEPAREDGPAQRTEETRA</sequence>
<dbReference type="Pfam" id="PF00005">
    <property type="entry name" value="ABC_tran"/>
    <property type="match status" value="2"/>
</dbReference>
<dbReference type="PROSITE" id="PS50893">
    <property type="entry name" value="ABC_TRANSPORTER_2"/>
    <property type="match status" value="2"/>
</dbReference>
<dbReference type="FunFam" id="3.40.50.300:FF:000127">
    <property type="entry name" value="Ribose import ATP-binding protein RbsA"/>
    <property type="match status" value="1"/>
</dbReference>
<keyword evidence="13" id="KW-1185">Reference proteome</keyword>
<evidence type="ECO:0000256" key="8">
    <source>
        <dbReference type="ARBA" id="ARBA00022967"/>
    </source>
</evidence>
<evidence type="ECO:0000313" key="13">
    <source>
        <dbReference type="Proteomes" id="UP000198318"/>
    </source>
</evidence>
<evidence type="ECO:0000256" key="4">
    <source>
        <dbReference type="ARBA" id="ARBA00022597"/>
    </source>
</evidence>
<evidence type="ECO:0000256" key="5">
    <source>
        <dbReference type="ARBA" id="ARBA00022737"/>
    </source>
</evidence>
<keyword evidence="8" id="KW-1278">Translocase</keyword>
<dbReference type="PANTHER" id="PTHR43790">
    <property type="entry name" value="CARBOHYDRATE TRANSPORT ATP-BINDING PROTEIN MG119-RELATED"/>
    <property type="match status" value="1"/>
</dbReference>
<evidence type="ECO:0000259" key="11">
    <source>
        <dbReference type="PROSITE" id="PS50893"/>
    </source>
</evidence>
<keyword evidence="2" id="KW-0813">Transport</keyword>
<feature type="compositionally biased region" description="Basic and acidic residues" evidence="10">
    <location>
        <begin position="518"/>
        <end position="540"/>
    </location>
</feature>
<evidence type="ECO:0000256" key="2">
    <source>
        <dbReference type="ARBA" id="ARBA00022448"/>
    </source>
</evidence>
<keyword evidence="5" id="KW-0677">Repeat</keyword>
<name>A0A239NX43_9ACTN</name>
<dbReference type="InterPro" id="IPR053466">
    <property type="entry name" value="L-arabinose_ABC_transporter"/>
</dbReference>